<dbReference type="SMR" id="G4ZVD6"/>
<reference evidence="3 4" key="1">
    <citation type="journal article" date="2006" name="Science">
        <title>Phytophthora genome sequences uncover evolutionary origins and mechanisms of pathogenesis.</title>
        <authorList>
            <person name="Tyler B.M."/>
            <person name="Tripathy S."/>
            <person name="Zhang X."/>
            <person name="Dehal P."/>
            <person name="Jiang R.H."/>
            <person name="Aerts A."/>
            <person name="Arredondo F.D."/>
            <person name="Baxter L."/>
            <person name="Bensasson D."/>
            <person name="Beynon J.L."/>
            <person name="Chapman J."/>
            <person name="Damasceno C.M."/>
            <person name="Dorrance A.E."/>
            <person name="Dou D."/>
            <person name="Dickerman A.W."/>
            <person name="Dubchak I.L."/>
            <person name="Garbelotto M."/>
            <person name="Gijzen M."/>
            <person name="Gordon S.G."/>
            <person name="Govers F."/>
            <person name="Grunwald N.J."/>
            <person name="Huang W."/>
            <person name="Ivors K.L."/>
            <person name="Jones R.W."/>
            <person name="Kamoun S."/>
            <person name="Krampis K."/>
            <person name="Lamour K.H."/>
            <person name="Lee M.K."/>
            <person name="McDonald W.H."/>
            <person name="Medina M."/>
            <person name="Meijer H.J."/>
            <person name="Nordberg E.K."/>
            <person name="Maclean D.J."/>
            <person name="Ospina-Giraldo M.D."/>
            <person name="Morris P.F."/>
            <person name="Phuntumart V."/>
            <person name="Putnam N.H."/>
            <person name="Rash S."/>
            <person name="Rose J.K."/>
            <person name="Sakihama Y."/>
            <person name="Salamov A.A."/>
            <person name="Savidor A."/>
            <person name="Scheuring C.F."/>
            <person name="Smith B.M."/>
            <person name="Sobral B.W."/>
            <person name="Terry A."/>
            <person name="Torto-Alalibo T.A."/>
            <person name="Win J."/>
            <person name="Xu Z."/>
            <person name="Zhang H."/>
            <person name="Grigoriev I.V."/>
            <person name="Rokhsar D.S."/>
            <person name="Boore J.L."/>
        </authorList>
    </citation>
    <scope>NUCLEOTIDE SEQUENCE [LARGE SCALE GENOMIC DNA]</scope>
    <source>
        <strain evidence="3 4">P6497</strain>
    </source>
</reference>
<evidence type="ECO:0000313" key="4">
    <source>
        <dbReference type="Proteomes" id="UP000002640"/>
    </source>
</evidence>
<feature type="compositionally biased region" description="Basic residues" evidence="1">
    <location>
        <begin position="103"/>
        <end position="114"/>
    </location>
</feature>
<protein>
    <submittedName>
        <fullName evidence="3">Uncharacterized protein</fullName>
    </submittedName>
</protein>
<evidence type="ECO:0000256" key="1">
    <source>
        <dbReference type="SAM" id="MobiDB-lite"/>
    </source>
</evidence>
<dbReference type="AlphaFoldDB" id="G4ZVD6"/>
<keyword evidence="2" id="KW-1133">Transmembrane helix</keyword>
<evidence type="ECO:0000256" key="2">
    <source>
        <dbReference type="SAM" id="Phobius"/>
    </source>
</evidence>
<dbReference type="EMBL" id="JH159156">
    <property type="protein sequence ID" value="EGZ13760.1"/>
    <property type="molecule type" value="Genomic_DNA"/>
</dbReference>
<organism evidence="3 4">
    <name type="scientific">Phytophthora sojae (strain P6497)</name>
    <name type="common">Soybean stem and root rot agent</name>
    <name type="synonym">Phytophthora megasperma f. sp. glycines</name>
    <dbReference type="NCBI Taxonomy" id="1094619"/>
    <lineage>
        <taxon>Eukaryota</taxon>
        <taxon>Sar</taxon>
        <taxon>Stramenopiles</taxon>
        <taxon>Oomycota</taxon>
        <taxon>Peronosporomycetes</taxon>
        <taxon>Peronosporales</taxon>
        <taxon>Peronosporaceae</taxon>
        <taxon>Phytophthora</taxon>
    </lineage>
</organism>
<feature type="region of interest" description="Disordered" evidence="1">
    <location>
        <begin position="103"/>
        <end position="137"/>
    </location>
</feature>
<sequence>MSSTLRLRTPSVYFSVKAVLRLLSSAHEGANPEVDRMLRHDHARVEQEDLRARRGVVFLVDKDTDSDGVLGQTQGLHDNRRRATTIVIGMLLVGGLAWNWQKRKHEQKQQQRQKRNQDQEEGEEEQQKQGKEQALLQ</sequence>
<gene>
    <name evidence="3" type="ORF">PHYSODRAFT_335495</name>
</gene>
<dbReference type="GeneID" id="20647030"/>
<evidence type="ECO:0000313" key="3">
    <source>
        <dbReference type="EMBL" id="EGZ13760.1"/>
    </source>
</evidence>
<name>G4ZVD6_PHYSP</name>
<accession>G4ZVD6</accession>
<dbReference type="InParanoid" id="G4ZVD6"/>
<dbReference type="Proteomes" id="UP000002640">
    <property type="component" value="Unassembled WGS sequence"/>
</dbReference>
<dbReference type="KEGG" id="psoj:PHYSODRAFT_335495"/>
<keyword evidence="4" id="KW-1185">Reference proteome</keyword>
<feature type="transmembrane region" description="Helical" evidence="2">
    <location>
        <begin position="83"/>
        <end position="100"/>
    </location>
</feature>
<keyword evidence="2" id="KW-0472">Membrane</keyword>
<dbReference type="RefSeq" id="XP_009531189.1">
    <property type="nucleotide sequence ID" value="XM_009532894.1"/>
</dbReference>
<proteinExistence type="predicted"/>
<keyword evidence="2" id="KW-0812">Transmembrane</keyword>